<protein>
    <recommendedName>
        <fullName evidence="5">Elongator complex protein 5</fullName>
    </recommendedName>
</protein>
<keyword evidence="10" id="KW-1185">Reference proteome</keyword>
<dbReference type="Pfam" id="PF10483">
    <property type="entry name" value="Elong_Iki1"/>
    <property type="match status" value="1"/>
</dbReference>
<dbReference type="InterPro" id="IPR019519">
    <property type="entry name" value="Elp5"/>
</dbReference>
<evidence type="ECO:0000256" key="3">
    <source>
        <dbReference type="ARBA" id="ARBA00005043"/>
    </source>
</evidence>
<evidence type="ECO:0000256" key="1">
    <source>
        <dbReference type="ARBA" id="ARBA00004123"/>
    </source>
</evidence>
<feature type="region of interest" description="Disordered" evidence="9">
    <location>
        <begin position="147"/>
        <end position="166"/>
    </location>
</feature>
<feature type="compositionally biased region" description="Acidic residues" evidence="9">
    <location>
        <begin position="150"/>
        <end position="166"/>
    </location>
</feature>
<evidence type="ECO:0000256" key="6">
    <source>
        <dbReference type="ARBA" id="ARBA00022490"/>
    </source>
</evidence>
<keyword evidence="7" id="KW-0819">tRNA processing</keyword>
<evidence type="ECO:0000313" key="11">
    <source>
        <dbReference type="RefSeq" id="XP_022238792.1"/>
    </source>
</evidence>
<keyword evidence="8" id="KW-0539">Nucleus</keyword>
<dbReference type="Proteomes" id="UP000694941">
    <property type="component" value="Unplaced"/>
</dbReference>
<evidence type="ECO:0000256" key="5">
    <source>
        <dbReference type="ARBA" id="ARBA00020264"/>
    </source>
</evidence>
<organism evidence="10 11">
    <name type="scientific">Limulus polyphemus</name>
    <name type="common">Atlantic horseshoe crab</name>
    <dbReference type="NCBI Taxonomy" id="6850"/>
    <lineage>
        <taxon>Eukaryota</taxon>
        <taxon>Metazoa</taxon>
        <taxon>Ecdysozoa</taxon>
        <taxon>Arthropoda</taxon>
        <taxon>Chelicerata</taxon>
        <taxon>Merostomata</taxon>
        <taxon>Xiphosura</taxon>
        <taxon>Limulidae</taxon>
        <taxon>Limulus</taxon>
    </lineage>
</organism>
<evidence type="ECO:0000256" key="8">
    <source>
        <dbReference type="ARBA" id="ARBA00023242"/>
    </source>
</evidence>
<evidence type="ECO:0000256" key="2">
    <source>
        <dbReference type="ARBA" id="ARBA00004496"/>
    </source>
</evidence>
<accession>A0ABM1S587</accession>
<evidence type="ECO:0000256" key="7">
    <source>
        <dbReference type="ARBA" id="ARBA00022694"/>
    </source>
</evidence>
<dbReference type="PANTHER" id="PTHR15641:SF1">
    <property type="entry name" value="ELONGATOR COMPLEX PROTEIN 5"/>
    <property type="match status" value="1"/>
</dbReference>
<evidence type="ECO:0000256" key="9">
    <source>
        <dbReference type="SAM" id="MobiDB-lite"/>
    </source>
</evidence>
<evidence type="ECO:0000256" key="4">
    <source>
        <dbReference type="ARBA" id="ARBA00009567"/>
    </source>
</evidence>
<comment type="pathway">
    <text evidence="3">tRNA modification; 5-methoxycarbonylmethyl-2-thiouridine-tRNA biosynthesis.</text>
</comment>
<comment type="similarity">
    <text evidence="4">Belongs to the ELP5 family.</text>
</comment>
<dbReference type="GeneID" id="106457246"/>
<comment type="subcellular location">
    <subcellularLocation>
        <location evidence="2">Cytoplasm</location>
    </subcellularLocation>
    <subcellularLocation>
        <location evidence="1">Nucleus</location>
    </subcellularLocation>
</comment>
<keyword evidence="6" id="KW-0963">Cytoplasm</keyword>
<evidence type="ECO:0000313" key="10">
    <source>
        <dbReference type="Proteomes" id="UP000694941"/>
    </source>
</evidence>
<sequence length="166" mass="18631">MFHKLLNNHSCKVKQVVALLHKDVHDSGTVTALEHLASAIIQVHASEVGSSVMICHTLYKKPTGKVLREQEQFYITDSHDIKNIETHLPKKVVRLEPIIHQAPDPAANLTFNLTLKDDEKKARDQLILPYTREAVSLSSGSVGKIFYQPDEADDLDEDDPDDDLDI</sequence>
<proteinExistence type="inferred from homology"/>
<dbReference type="RefSeq" id="XP_022238792.1">
    <property type="nucleotide sequence ID" value="XM_022383084.1"/>
</dbReference>
<dbReference type="PANTHER" id="PTHR15641">
    <property type="entry name" value="ELONGATOR COMPLEX PROTEIN 5"/>
    <property type="match status" value="1"/>
</dbReference>
<reference evidence="11" key="1">
    <citation type="submission" date="2025-08" db="UniProtKB">
        <authorList>
            <consortium name="RefSeq"/>
        </authorList>
    </citation>
    <scope>IDENTIFICATION</scope>
    <source>
        <tissue evidence="11">Muscle</tissue>
    </source>
</reference>
<name>A0ABM1S587_LIMPO</name>
<gene>
    <name evidence="11" type="primary">LOC106457246</name>
</gene>